<proteinExistence type="predicted"/>
<evidence type="ECO:0000313" key="1">
    <source>
        <dbReference type="EMBL" id="KAG1300568.1"/>
    </source>
</evidence>
<dbReference type="EMBL" id="JAANQT010003984">
    <property type="protein sequence ID" value="KAG1300568.1"/>
    <property type="molecule type" value="Genomic_DNA"/>
</dbReference>
<reference evidence="1" key="1">
    <citation type="journal article" date="2020" name="Microb. Genom.">
        <title>Genetic diversity of clinical and environmental Mucorales isolates obtained from an investigation of mucormycosis cases among solid organ transplant recipients.</title>
        <authorList>
            <person name="Nguyen M.H."/>
            <person name="Kaul D."/>
            <person name="Muto C."/>
            <person name="Cheng S.J."/>
            <person name="Richter R.A."/>
            <person name="Bruno V.M."/>
            <person name="Liu G."/>
            <person name="Beyhan S."/>
            <person name="Sundermann A.J."/>
            <person name="Mounaud S."/>
            <person name="Pasculle A.W."/>
            <person name="Nierman W.C."/>
            <person name="Driscoll E."/>
            <person name="Cumbie R."/>
            <person name="Clancy C.J."/>
            <person name="Dupont C.L."/>
        </authorList>
    </citation>
    <scope>NUCLEOTIDE SEQUENCE</scope>
    <source>
        <strain evidence="1">GL11</strain>
    </source>
</reference>
<accession>A0A9P6WWZ3</accession>
<name>A0A9P6WWZ3_RHIOR</name>
<sequence length="76" mass="8733">MATFTTGHIALANTNMNASYRPVLIDFHGYEGEDFRHFLEILESYFAINNITQEPRKLTILKAQLRGAACFNRKIK</sequence>
<evidence type="ECO:0000313" key="2">
    <source>
        <dbReference type="Proteomes" id="UP000716291"/>
    </source>
</evidence>
<organism evidence="1 2">
    <name type="scientific">Rhizopus oryzae</name>
    <name type="common">Mucormycosis agent</name>
    <name type="synonym">Rhizopus arrhizus var. delemar</name>
    <dbReference type="NCBI Taxonomy" id="64495"/>
    <lineage>
        <taxon>Eukaryota</taxon>
        <taxon>Fungi</taxon>
        <taxon>Fungi incertae sedis</taxon>
        <taxon>Mucoromycota</taxon>
        <taxon>Mucoromycotina</taxon>
        <taxon>Mucoromycetes</taxon>
        <taxon>Mucorales</taxon>
        <taxon>Mucorineae</taxon>
        <taxon>Rhizopodaceae</taxon>
        <taxon>Rhizopus</taxon>
    </lineage>
</organism>
<comment type="caution">
    <text evidence="1">The sequence shown here is derived from an EMBL/GenBank/DDBJ whole genome shotgun (WGS) entry which is preliminary data.</text>
</comment>
<keyword evidence="2" id="KW-1185">Reference proteome</keyword>
<dbReference type="Proteomes" id="UP000716291">
    <property type="component" value="Unassembled WGS sequence"/>
</dbReference>
<dbReference type="AlphaFoldDB" id="A0A9P6WWZ3"/>
<gene>
    <name evidence="1" type="ORF">G6F64_012578</name>
</gene>
<dbReference type="OrthoDB" id="2275032at2759"/>
<protein>
    <submittedName>
        <fullName evidence="1">Uncharacterized protein</fullName>
    </submittedName>
</protein>